<dbReference type="InterPro" id="IPR023214">
    <property type="entry name" value="HAD_sf"/>
</dbReference>
<dbReference type="GO" id="GO:0008967">
    <property type="term" value="F:phosphoglycolate phosphatase activity"/>
    <property type="evidence" value="ECO:0007669"/>
    <property type="project" value="TreeGrafter"/>
</dbReference>
<dbReference type="Gene3D" id="1.10.150.240">
    <property type="entry name" value="Putative phosphatase, domain 2"/>
    <property type="match status" value="1"/>
</dbReference>
<accession>A0A1F6W732</accession>
<dbReference type="PANTHER" id="PTHR43434:SF1">
    <property type="entry name" value="PHOSPHOGLYCOLATE PHOSPHATASE"/>
    <property type="match status" value="1"/>
</dbReference>
<name>A0A1F6W732_9BACT</name>
<protein>
    <recommendedName>
        <fullName evidence="3">FCP1 homology domain-containing protein</fullName>
    </recommendedName>
</protein>
<comment type="caution">
    <text evidence="1">The sequence shown here is derived from an EMBL/GenBank/DDBJ whole genome shotgun (WGS) entry which is preliminary data.</text>
</comment>
<dbReference type="SUPFAM" id="SSF56784">
    <property type="entry name" value="HAD-like"/>
    <property type="match status" value="1"/>
</dbReference>
<dbReference type="Proteomes" id="UP000178374">
    <property type="component" value="Unassembled WGS sequence"/>
</dbReference>
<dbReference type="SFLD" id="SFLDG01129">
    <property type="entry name" value="C1.5:_HAD__Beta-PGM__Phosphata"/>
    <property type="match status" value="1"/>
</dbReference>
<dbReference type="InterPro" id="IPR006439">
    <property type="entry name" value="HAD-SF_hydro_IA"/>
</dbReference>
<evidence type="ECO:0000313" key="1">
    <source>
        <dbReference type="EMBL" id="OGI77747.1"/>
    </source>
</evidence>
<dbReference type="SFLD" id="SFLDS00003">
    <property type="entry name" value="Haloacid_Dehalogenase"/>
    <property type="match status" value="1"/>
</dbReference>
<organism evidence="1 2">
    <name type="scientific">Candidatus Nomurabacteria bacterium RIFCSPHIGHO2_02_FULL_37_13</name>
    <dbReference type="NCBI Taxonomy" id="1801750"/>
    <lineage>
        <taxon>Bacteria</taxon>
        <taxon>Candidatus Nomuraibacteriota</taxon>
    </lineage>
</organism>
<dbReference type="InterPro" id="IPR036412">
    <property type="entry name" value="HAD-like_sf"/>
</dbReference>
<dbReference type="NCBIfam" id="TIGR01549">
    <property type="entry name" value="HAD-SF-IA-v1"/>
    <property type="match status" value="1"/>
</dbReference>
<sequence>MKLILFDFDGVLIDTFIISLKISREVNKKMSLNLFRSIFNGNIYDSLKNNTKVKQHPEFFKLYEKQSRKLEIPKKLKDLICKLSKNYTLAIISATPSTLIATILKQANVFKYFSDILGGDIHTSKVVKNKMLLEKYKIEPKDAVFITDTTGDILEARECGIESIAVTWGFHEKETLQKEKPFKIVSTPEDLEKAIEEIL</sequence>
<evidence type="ECO:0008006" key="3">
    <source>
        <dbReference type="Google" id="ProtNLM"/>
    </source>
</evidence>
<gene>
    <name evidence="1" type="ORF">A3B85_03230</name>
</gene>
<dbReference type="GO" id="GO:0005829">
    <property type="term" value="C:cytosol"/>
    <property type="evidence" value="ECO:0007669"/>
    <property type="project" value="TreeGrafter"/>
</dbReference>
<dbReference type="InterPro" id="IPR050155">
    <property type="entry name" value="HAD-like_hydrolase_sf"/>
</dbReference>
<dbReference type="GO" id="GO:0006281">
    <property type="term" value="P:DNA repair"/>
    <property type="evidence" value="ECO:0007669"/>
    <property type="project" value="TreeGrafter"/>
</dbReference>
<proteinExistence type="predicted"/>
<dbReference type="InterPro" id="IPR041492">
    <property type="entry name" value="HAD_2"/>
</dbReference>
<dbReference type="STRING" id="1801750.A3B85_03230"/>
<dbReference type="EMBL" id="MFUA01000002">
    <property type="protein sequence ID" value="OGI77747.1"/>
    <property type="molecule type" value="Genomic_DNA"/>
</dbReference>
<dbReference type="InterPro" id="IPR023198">
    <property type="entry name" value="PGP-like_dom2"/>
</dbReference>
<dbReference type="Pfam" id="PF13419">
    <property type="entry name" value="HAD_2"/>
    <property type="match status" value="1"/>
</dbReference>
<reference evidence="1 2" key="1">
    <citation type="journal article" date="2016" name="Nat. Commun.">
        <title>Thousands of microbial genomes shed light on interconnected biogeochemical processes in an aquifer system.</title>
        <authorList>
            <person name="Anantharaman K."/>
            <person name="Brown C.T."/>
            <person name="Hug L.A."/>
            <person name="Sharon I."/>
            <person name="Castelle C.J."/>
            <person name="Probst A.J."/>
            <person name="Thomas B.C."/>
            <person name="Singh A."/>
            <person name="Wilkins M.J."/>
            <person name="Karaoz U."/>
            <person name="Brodie E.L."/>
            <person name="Williams K.H."/>
            <person name="Hubbard S.S."/>
            <person name="Banfield J.F."/>
        </authorList>
    </citation>
    <scope>NUCLEOTIDE SEQUENCE [LARGE SCALE GENOMIC DNA]</scope>
</reference>
<evidence type="ECO:0000313" key="2">
    <source>
        <dbReference type="Proteomes" id="UP000178374"/>
    </source>
</evidence>
<dbReference type="AlphaFoldDB" id="A0A1F6W732"/>
<dbReference type="Gene3D" id="3.40.50.1000">
    <property type="entry name" value="HAD superfamily/HAD-like"/>
    <property type="match status" value="1"/>
</dbReference>
<dbReference type="PANTHER" id="PTHR43434">
    <property type="entry name" value="PHOSPHOGLYCOLATE PHOSPHATASE"/>
    <property type="match status" value="1"/>
</dbReference>